<dbReference type="Proteomes" id="UP001139353">
    <property type="component" value="Unassembled WGS sequence"/>
</dbReference>
<dbReference type="Pfam" id="PF06035">
    <property type="entry name" value="Peptidase_C93"/>
    <property type="match status" value="1"/>
</dbReference>
<gene>
    <name evidence="1" type="ORF">LPC04_26165</name>
</gene>
<dbReference type="PANTHER" id="PTHR39327">
    <property type="match status" value="1"/>
</dbReference>
<organism evidence="1 2">
    <name type="scientific">Scleromatobacter humisilvae</name>
    <dbReference type="NCBI Taxonomy" id="2897159"/>
    <lineage>
        <taxon>Bacteria</taxon>
        <taxon>Pseudomonadati</taxon>
        <taxon>Pseudomonadota</taxon>
        <taxon>Betaproteobacteria</taxon>
        <taxon>Burkholderiales</taxon>
        <taxon>Sphaerotilaceae</taxon>
        <taxon>Scleromatobacter</taxon>
    </lineage>
</organism>
<dbReference type="InterPro" id="IPR010319">
    <property type="entry name" value="Transglutaminase-like_Cys_pept"/>
</dbReference>
<dbReference type="InterPro" id="IPR038765">
    <property type="entry name" value="Papain-like_cys_pep_sf"/>
</dbReference>
<evidence type="ECO:0000313" key="2">
    <source>
        <dbReference type="Proteomes" id="UP001139353"/>
    </source>
</evidence>
<evidence type="ECO:0000313" key="1">
    <source>
        <dbReference type="EMBL" id="MCK9689217.1"/>
    </source>
</evidence>
<dbReference type="RefSeq" id="WP_275685263.1">
    <property type="nucleotide sequence ID" value="NZ_JAJLJH010000012.1"/>
</dbReference>
<sequence length="244" mass="26667">MPSPRWTRPLAAVAQVAGDCRARAMGWLRVVLLQVLAALALVAFSVQAVDTDRIVKSAQKYGPTGVANAKALQQMMAALAGKDDATRIKAVNDFYNQRLAYMEDIDNWGQVDYWASPLEALGKGAGDCEDYAIGKYFTLTSMGMPHARLRMVYVRASIAGAPNGFVAHMVLAYYPKPDAEPLVLDNLKPEIHPAGERPDLAPVFSFNAEGLWQGVGSIRANGDPMTRLSKWREVVGRARQDGFQ</sequence>
<proteinExistence type="predicted"/>
<protein>
    <submittedName>
        <fullName evidence="1">Transglutaminase-like cysteine peptidase</fullName>
    </submittedName>
</protein>
<dbReference type="Gene3D" id="3.10.620.30">
    <property type="match status" value="1"/>
</dbReference>
<name>A0A9X1YNT3_9BURK</name>
<dbReference type="AlphaFoldDB" id="A0A9X1YNT3"/>
<dbReference type="EMBL" id="JAJLJH010000012">
    <property type="protein sequence ID" value="MCK9689217.1"/>
    <property type="molecule type" value="Genomic_DNA"/>
</dbReference>
<dbReference type="SUPFAM" id="SSF54001">
    <property type="entry name" value="Cysteine proteinases"/>
    <property type="match status" value="1"/>
</dbReference>
<reference evidence="1" key="1">
    <citation type="submission" date="2021-11" db="EMBL/GenBank/DDBJ databases">
        <title>BS-T2-15 a new species belonging to the Comamonadaceae family isolated from the soil of a French oak forest.</title>
        <authorList>
            <person name="Mieszkin S."/>
            <person name="Alain K."/>
        </authorList>
    </citation>
    <scope>NUCLEOTIDE SEQUENCE</scope>
    <source>
        <strain evidence="1">BS-T2-15</strain>
    </source>
</reference>
<comment type="caution">
    <text evidence="1">The sequence shown here is derived from an EMBL/GenBank/DDBJ whole genome shotgun (WGS) entry which is preliminary data.</text>
</comment>
<dbReference type="PANTHER" id="PTHR39327:SF1">
    <property type="entry name" value="BLR5470 PROTEIN"/>
    <property type="match status" value="1"/>
</dbReference>
<keyword evidence="2" id="KW-1185">Reference proteome</keyword>
<accession>A0A9X1YNT3</accession>